<dbReference type="EMBL" id="CM023476">
    <property type="protein sequence ID" value="KAH7941258.1"/>
    <property type="molecule type" value="Genomic_DNA"/>
</dbReference>
<dbReference type="Proteomes" id="UP000821865">
    <property type="component" value="Chromosome 7"/>
</dbReference>
<accession>A0ACB8CET5</accession>
<name>A0ACB8CET5_DERSI</name>
<keyword evidence="2" id="KW-1185">Reference proteome</keyword>
<reference evidence="1" key="1">
    <citation type="submission" date="2020-05" db="EMBL/GenBank/DDBJ databases">
        <title>Large-scale comparative analyses of tick genomes elucidate their genetic diversity and vector capacities.</title>
        <authorList>
            <person name="Jia N."/>
            <person name="Wang J."/>
            <person name="Shi W."/>
            <person name="Du L."/>
            <person name="Sun Y."/>
            <person name="Zhan W."/>
            <person name="Jiang J."/>
            <person name="Wang Q."/>
            <person name="Zhang B."/>
            <person name="Ji P."/>
            <person name="Sakyi L.B."/>
            <person name="Cui X."/>
            <person name="Yuan T."/>
            <person name="Jiang B."/>
            <person name="Yang W."/>
            <person name="Lam T.T.-Y."/>
            <person name="Chang Q."/>
            <person name="Ding S."/>
            <person name="Wang X."/>
            <person name="Zhu J."/>
            <person name="Ruan X."/>
            <person name="Zhao L."/>
            <person name="Wei J."/>
            <person name="Que T."/>
            <person name="Du C."/>
            <person name="Cheng J."/>
            <person name="Dai P."/>
            <person name="Han X."/>
            <person name="Huang E."/>
            <person name="Gao Y."/>
            <person name="Liu J."/>
            <person name="Shao H."/>
            <person name="Ye R."/>
            <person name="Li L."/>
            <person name="Wei W."/>
            <person name="Wang X."/>
            <person name="Wang C."/>
            <person name="Yang T."/>
            <person name="Huo Q."/>
            <person name="Li W."/>
            <person name="Guo W."/>
            <person name="Chen H."/>
            <person name="Zhou L."/>
            <person name="Ni X."/>
            <person name="Tian J."/>
            <person name="Zhou Y."/>
            <person name="Sheng Y."/>
            <person name="Liu T."/>
            <person name="Pan Y."/>
            <person name="Xia L."/>
            <person name="Li J."/>
            <person name="Zhao F."/>
            <person name="Cao W."/>
        </authorList>
    </citation>
    <scope>NUCLEOTIDE SEQUENCE</scope>
    <source>
        <strain evidence="1">Dsil-2018</strain>
    </source>
</reference>
<proteinExistence type="predicted"/>
<comment type="caution">
    <text evidence="1">The sequence shown here is derived from an EMBL/GenBank/DDBJ whole genome shotgun (WGS) entry which is preliminary data.</text>
</comment>
<evidence type="ECO:0000313" key="2">
    <source>
        <dbReference type="Proteomes" id="UP000821865"/>
    </source>
</evidence>
<evidence type="ECO:0000313" key="1">
    <source>
        <dbReference type="EMBL" id="KAH7941258.1"/>
    </source>
</evidence>
<organism evidence="1 2">
    <name type="scientific">Dermacentor silvarum</name>
    <name type="common">Tick</name>
    <dbReference type="NCBI Taxonomy" id="543639"/>
    <lineage>
        <taxon>Eukaryota</taxon>
        <taxon>Metazoa</taxon>
        <taxon>Ecdysozoa</taxon>
        <taxon>Arthropoda</taxon>
        <taxon>Chelicerata</taxon>
        <taxon>Arachnida</taxon>
        <taxon>Acari</taxon>
        <taxon>Parasitiformes</taxon>
        <taxon>Ixodida</taxon>
        <taxon>Ixodoidea</taxon>
        <taxon>Ixodidae</taxon>
        <taxon>Rhipicephalinae</taxon>
        <taxon>Dermacentor</taxon>
    </lineage>
</organism>
<gene>
    <name evidence="1" type="ORF">HPB49_011353</name>
</gene>
<sequence>MIPPSLQAAEIQRKKHEDADGTSVWTGGLWQGTAATIPMGNITDQICDITQVTSAQEKMKFEPPSTGSCRRSKSFGLGSSAKPRDVGCQFENRSTWTVENTREFPLPFFLIKELLVKFNVSLGDPGFEMREKVEEPHEDPESSLWTENENLAFHSLVHQLRGLGETSVHCCDKCPKGLCVHKSTEIPVFCPQWADEVSSNFEAAQYAERPAQISLYTGMMMDVFFADPFIMGQPLLR</sequence>
<protein>
    <submittedName>
        <fullName evidence="1">Uncharacterized protein</fullName>
    </submittedName>
</protein>